<proteinExistence type="predicted"/>
<dbReference type="PANTHER" id="PTHR44378">
    <property type="entry name" value="ACYL-ACTIVATING ENZYME 17, PEROXISOMAL-RELATED"/>
    <property type="match status" value="1"/>
</dbReference>
<dbReference type="EMBL" id="BARU01017026">
    <property type="protein sequence ID" value="GAH55428.1"/>
    <property type="molecule type" value="Genomic_DNA"/>
</dbReference>
<dbReference type="Gene3D" id="3.40.50.12780">
    <property type="entry name" value="N-terminal domain of ligase-like"/>
    <property type="match status" value="1"/>
</dbReference>
<dbReference type="PANTHER" id="PTHR44378:SF2">
    <property type="entry name" value="ACYL-ACTIVATING ENZYME 17, PEROXISOMAL-RELATED"/>
    <property type="match status" value="1"/>
</dbReference>
<evidence type="ECO:0000259" key="1">
    <source>
        <dbReference type="Pfam" id="PF13193"/>
    </source>
</evidence>
<dbReference type="AlphaFoldDB" id="X1ICW3"/>
<evidence type="ECO:0000313" key="2">
    <source>
        <dbReference type="EMBL" id="GAH55428.1"/>
    </source>
</evidence>
<feature type="non-terminal residue" evidence="2">
    <location>
        <position position="1"/>
    </location>
</feature>
<dbReference type="Pfam" id="PF13193">
    <property type="entry name" value="AMP-binding_C"/>
    <property type="match status" value="1"/>
</dbReference>
<dbReference type="InterPro" id="IPR045851">
    <property type="entry name" value="AMP-bd_C_sf"/>
</dbReference>
<sequence>GLVPSLVRVWKNSGCIKGLDWSNIKTFSSTGECSNVEDMLFLMSLAGYKPIIEYCGGTEIGGGFITGTVVQNASPATFSTTSLGLDIVILDGNDQVVGNGELFLIPPSVGLSTELLNQDHYKVYFDKTPKGPDDQLLRRHGDQFERLVGGYFRGHGRVDDTMNLGGIKVSSTEIERVLNSIEGVNETAAIAVSAQGEGMSRLVVYTVLTLGTNIEKEMLQKTMQKTIKQNLNPLFKVHDVVLVDSLPRTASNKIMRRKLRSQYKL</sequence>
<protein>
    <recommendedName>
        <fullName evidence="1">AMP-binding enzyme C-terminal domain-containing protein</fullName>
    </recommendedName>
</protein>
<feature type="domain" description="AMP-binding enzyme C-terminal" evidence="1">
    <location>
        <begin position="173"/>
        <end position="253"/>
    </location>
</feature>
<dbReference type="Gene3D" id="3.30.300.30">
    <property type="match status" value="1"/>
</dbReference>
<accession>X1ICW3</accession>
<organism evidence="2">
    <name type="scientific">marine sediment metagenome</name>
    <dbReference type="NCBI Taxonomy" id="412755"/>
    <lineage>
        <taxon>unclassified sequences</taxon>
        <taxon>metagenomes</taxon>
        <taxon>ecological metagenomes</taxon>
    </lineage>
</organism>
<dbReference type="InterPro" id="IPR025110">
    <property type="entry name" value="AMP-bd_C"/>
</dbReference>
<reference evidence="2" key="1">
    <citation type="journal article" date="2014" name="Front. Microbiol.">
        <title>High frequency of phylogenetically diverse reductive dehalogenase-homologous genes in deep subseafloor sedimentary metagenomes.</title>
        <authorList>
            <person name="Kawai M."/>
            <person name="Futagami T."/>
            <person name="Toyoda A."/>
            <person name="Takaki Y."/>
            <person name="Nishi S."/>
            <person name="Hori S."/>
            <person name="Arai W."/>
            <person name="Tsubouchi T."/>
            <person name="Morono Y."/>
            <person name="Uchiyama I."/>
            <person name="Ito T."/>
            <person name="Fujiyama A."/>
            <person name="Inagaki F."/>
            <person name="Takami H."/>
        </authorList>
    </citation>
    <scope>NUCLEOTIDE SEQUENCE</scope>
    <source>
        <strain evidence="2">Expedition CK06-06</strain>
    </source>
</reference>
<name>X1ICW3_9ZZZZ</name>
<gene>
    <name evidence="2" type="ORF">S03H2_28261</name>
</gene>
<dbReference type="SUPFAM" id="SSF56801">
    <property type="entry name" value="Acetyl-CoA synthetase-like"/>
    <property type="match status" value="1"/>
</dbReference>
<dbReference type="InterPro" id="IPR042099">
    <property type="entry name" value="ANL_N_sf"/>
</dbReference>
<comment type="caution">
    <text evidence="2">The sequence shown here is derived from an EMBL/GenBank/DDBJ whole genome shotgun (WGS) entry which is preliminary data.</text>
</comment>